<dbReference type="GO" id="GO:0031410">
    <property type="term" value="C:cytoplasmic vesicle"/>
    <property type="evidence" value="ECO:0007669"/>
    <property type="project" value="TreeGrafter"/>
</dbReference>
<feature type="compositionally biased region" description="Polar residues" evidence="1">
    <location>
        <begin position="183"/>
        <end position="192"/>
    </location>
</feature>
<dbReference type="Gene3D" id="6.10.140.1000">
    <property type="match status" value="1"/>
</dbReference>
<feature type="domain" description="UDENN" evidence="2">
    <location>
        <begin position="227"/>
        <end position="1048"/>
    </location>
</feature>
<dbReference type="OrthoDB" id="6019893at2759"/>
<evidence type="ECO:0000313" key="4">
    <source>
        <dbReference type="Proteomes" id="UP000077051"/>
    </source>
</evidence>
<dbReference type="InterPro" id="IPR043153">
    <property type="entry name" value="DENN_C"/>
</dbReference>
<dbReference type="GO" id="GO:0032483">
    <property type="term" value="P:regulation of Rab protein signal transduction"/>
    <property type="evidence" value="ECO:0007669"/>
    <property type="project" value="TreeGrafter"/>
</dbReference>
<dbReference type="SMART" id="SM00799">
    <property type="entry name" value="DENN"/>
    <property type="match status" value="1"/>
</dbReference>
<reference evidence="3 4" key="1">
    <citation type="submission" date="2015-06" db="EMBL/GenBank/DDBJ databases">
        <title>Expansion of signal transduction pathways in fungi by whole-genome duplication.</title>
        <authorList>
            <consortium name="DOE Joint Genome Institute"/>
            <person name="Corrochano L.M."/>
            <person name="Kuo A."/>
            <person name="Marcet-Houben M."/>
            <person name="Polaino S."/>
            <person name="Salamov A."/>
            <person name="Villalobos J.M."/>
            <person name="Alvarez M.I."/>
            <person name="Avalos J."/>
            <person name="Benito E.P."/>
            <person name="Benoit I."/>
            <person name="Burger G."/>
            <person name="Camino L.P."/>
            <person name="Canovas D."/>
            <person name="Cerda-Olmedo E."/>
            <person name="Cheng J.-F."/>
            <person name="Dominguez A."/>
            <person name="Elias M."/>
            <person name="Eslava A.P."/>
            <person name="Glaser F."/>
            <person name="Grimwood J."/>
            <person name="Gutierrez G."/>
            <person name="Heitman J."/>
            <person name="Henrissat B."/>
            <person name="Iturriaga E.A."/>
            <person name="Lang B.F."/>
            <person name="Lavin J.L."/>
            <person name="Lee S."/>
            <person name="Li W."/>
            <person name="Lindquist E."/>
            <person name="Lopez-Garcia S."/>
            <person name="Luque E.M."/>
            <person name="Marcos A.T."/>
            <person name="Martin J."/>
            <person name="Mccluskey K."/>
            <person name="Medina H.R."/>
            <person name="Miralles-Duran A."/>
            <person name="Miyazaki A."/>
            <person name="Munoz-Torres E."/>
            <person name="Oguiza J.A."/>
            <person name="Ohm R."/>
            <person name="Olmedo M."/>
            <person name="Orejas M."/>
            <person name="Ortiz-Castellanos L."/>
            <person name="Pisabarro A.G."/>
            <person name="Rodriguez-Romero J."/>
            <person name="Ruiz-Herrera J."/>
            <person name="Ruiz-Vazquez R."/>
            <person name="Sanz C."/>
            <person name="Schackwitz W."/>
            <person name="Schmutz J."/>
            <person name="Shahriari M."/>
            <person name="Shelest E."/>
            <person name="Silva-Franco F."/>
            <person name="Soanes D."/>
            <person name="Syed K."/>
            <person name="Tagua V.G."/>
            <person name="Talbot N.J."/>
            <person name="Thon M."/>
            <person name="De Vries R.P."/>
            <person name="Wiebenga A."/>
            <person name="Yadav J.S."/>
            <person name="Braun E.L."/>
            <person name="Baker S."/>
            <person name="Garre V."/>
            <person name="Horwitz B."/>
            <person name="Torres-Martinez S."/>
            <person name="Idnurm A."/>
            <person name="Herrera-Estrella A."/>
            <person name="Gabaldon T."/>
            <person name="Grigoriev I.V."/>
        </authorList>
    </citation>
    <scope>NUCLEOTIDE SEQUENCE [LARGE SCALE GENOMIC DNA]</scope>
    <source>
        <strain evidence="3 4">CBS 277.49</strain>
    </source>
</reference>
<evidence type="ECO:0000256" key="1">
    <source>
        <dbReference type="SAM" id="MobiDB-lite"/>
    </source>
</evidence>
<dbReference type="Pfam" id="PF02141">
    <property type="entry name" value="DENN"/>
    <property type="match status" value="1"/>
</dbReference>
<feature type="region of interest" description="Disordered" evidence="1">
    <location>
        <begin position="179"/>
        <end position="213"/>
    </location>
</feature>
<dbReference type="PROSITE" id="PS50211">
    <property type="entry name" value="DENN"/>
    <property type="match status" value="1"/>
</dbReference>
<proteinExistence type="predicted"/>
<dbReference type="CDD" id="cd00029">
    <property type="entry name" value="C1"/>
    <property type="match status" value="1"/>
</dbReference>
<evidence type="ECO:0000313" key="3">
    <source>
        <dbReference type="EMBL" id="OAD01890.1"/>
    </source>
</evidence>
<gene>
    <name evidence="3" type="ORF">MUCCIDRAFT_163840</name>
</gene>
<dbReference type="Gene3D" id="3.30.450.200">
    <property type="match status" value="1"/>
</dbReference>
<feature type="region of interest" description="Disordered" evidence="1">
    <location>
        <begin position="1119"/>
        <end position="1141"/>
    </location>
</feature>
<dbReference type="EMBL" id="AMYB01000005">
    <property type="protein sequence ID" value="OAD01890.1"/>
    <property type="molecule type" value="Genomic_DNA"/>
</dbReference>
<feature type="region of interest" description="Disordered" evidence="1">
    <location>
        <begin position="751"/>
        <end position="840"/>
    </location>
</feature>
<evidence type="ECO:0000259" key="2">
    <source>
        <dbReference type="PROSITE" id="PS50211"/>
    </source>
</evidence>
<comment type="caution">
    <text evidence="3">The sequence shown here is derived from an EMBL/GenBank/DDBJ whole genome shotgun (WGS) entry which is preliminary data.</text>
</comment>
<accession>A0A162QGR3</accession>
<dbReference type="VEuPathDB" id="FungiDB:MUCCIDRAFT_163840"/>
<name>A0A162QGR3_MUCCL</name>
<feature type="compositionally biased region" description="Low complexity" evidence="1">
    <location>
        <begin position="698"/>
        <end position="717"/>
    </location>
</feature>
<dbReference type="InterPro" id="IPR051696">
    <property type="entry name" value="DENN_Domain_GEFs"/>
</dbReference>
<feature type="compositionally biased region" description="Low complexity" evidence="1">
    <location>
        <begin position="751"/>
        <end position="766"/>
    </location>
</feature>
<dbReference type="Gene3D" id="3.40.50.11500">
    <property type="match status" value="1"/>
</dbReference>
<dbReference type="InterPro" id="IPR001194">
    <property type="entry name" value="cDENN_dom"/>
</dbReference>
<dbReference type="Pfam" id="PF03455">
    <property type="entry name" value="dDENN"/>
    <property type="match status" value="1"/>
</dbReference>
<feature type="compositionally biased region" description="Polar residues" evidence="1">
    <location>
        <begin position="775"/>
        <end position="792"/>
    </location>
</feature>
<protein>
    <recommendedName>
        <fullName evidence="2">UDENN domain-containing protein</fullName>
    </recommendedName>
</protein>
<dbReference type="PANTHER" id="PTHR12296">
    <property type="entry name" value="DENN DOMAIN-CONTAINING PROTEIN 4"/>
    <property type="match status" value="1"/>
</dbReference>
<organism evidence="3 4">
    <name type="scientific">Mucor lusitanicus CBS 277.49</name>
    <dbReference type="NCBI Taxonomy" id="747725"/>
    <lineage>
        <taxon>Eukaryota</taxon>
        <taxon>Fungi</taxon>
        <taxon>Fungi incertae sedis</taxon>
        <taxon>Mucoromycota</taxon>
        <taxon>Mucoromycotina</taxon>
        <taxon>Mucoromycetes</taxon>
        <taxon>Mucorales</taxon>
        <taxon>Mucorineae</taxon>
        <taxon>Mucoraceae</taxon>
        <taxon>Mucor</taxon>
    </lineage>
</organism>
<dbReference type="SMART" id="SM00801">
    <property type="entry name" value="dDENN"/>
    <property type="match status" value="1"/>
</dbReference>
<feature type="compositionally biased region" description="Basic and acidic residues" evidence="1">
    <location>
        <begin position="818"/>
        <end position="833"/>
    </location>
</feature>
<dbReference type="InterPro" id="IPR037516">
    <property type="entry name" value="Tripartite_DENN"/>
</dbReference>
<feature type="region of interest" description="Disordered" evidence="1">
    <location>
        <begin position="694"/>
        <end position="730"/>
    </location>
</feature>
<dbReference type="SMART" id="SM00800">
    <property type="entry name" value="uDENN"/>
    <property type="match status" value="1"/>
</dbReference>
<dbReference type="InterPro" id="IPR005113">
    <property type="entry name" value="uDENN_dom"/>
</dbReference>
<sequence length="1141" mass="127913">MSNSPAPASRVADYFFVAGLHDSHLIPTYESAKKYQRTGDNDVSYYQQQEQAVSGNNAALPESPPPVDTMEPSIRPVTAAAAAGNRRRGYTVAEPPMLRSTLSEAATSASLLGVLDHVQHVIDNFDKERDTARDNVIAVQGPYTEKYKRSDSDKTITMNSNHRSSVYSIDEAARRMSLREAHTSTSTRQWRSPSDPKKLDKTTKRYSTMSVQKSTSAESVPAIPLEPEVVPNIFDLKYTPTVLMRYPKTNYSIDTPFPAYAAMFCFPRDVSLYCGDTPPPPEQCHSFTMTDENGATVYGTCVVFYERLTDKLKEPVNHAIREWVKANMATSTIEYAQHLQGKIDMEKAQLEDAKKDQAQMTVGLSKQEKDGRLAEIEERIRTCYENLGLYKELLEPVKMGVCTADDVWVPKSIGLLGRLPWMDLFSDWIRILLDNIVGVGGHRNNAKPTIDIESTVINLIEEVPLPPPGRFEIGLTINKRPLFFSRPPINQVPILKNFSLFPLFRALSPHLILAVLETLLAEGKVVFLSKYSGMLSLACESFRYLLFPFYWQFVFIPVLPERLLTCLQAPVPYMIGFQGSMLDLEDHAPEDVCIVNLDSNSMHQSQRSMSIPDRQRRKLQSALEQYAPLHTKCKIPYGVPLPVQCTFPKGKMILSCTRSKATDIFISPARPRDSESSDTTSVWSHPASFMSKPSGFWSSNASTRSSNESSTSVSKTTPAQSNTPVPPKINTAATTEHMLPQFPGSAMLSTSAGNYASSSTSSLHSPPMSPIRPTASIQSTCSNLSRSPNQRVSMPAPMTAANVTPLDKQNSYRKANYRRSEPPPKPTEQDNSSKTRLSNFMSKPKAVFQQLEHTEPRASSVASSPRISITYNDSFDHGYHNQVPRRVKHIEGHIMAEIFTSELGRFQGYRCVCGRQVSEDDEESQRKPRMFMCCQECHLVTHDTCTDQILHPCLPACFDEQKVHDAFIRMFASLLYNYRTGFVDHLESGSITASDANGNAKKGAYFSKERFLKHSDKDTRGFLSNLSNSQMFTQFITDRLLKSSQDPEILVFDEYIKLKLNRSKLKFVKEETPFLNDESFRVSQIIWATPPPDVKVINQGDCKRFPTNLRFLQEHATATTPTTNNHTTATTTNTTTTITTT</sequence>
<dbReference type="PANTHER" id="PTHR12296:SF21">
    <property type="entry name" value="DENN DOMAIN-CONTAINING PROTEIN 3"/>
    <property type="match status" value="1"/>
</dbReference>
<feature type="compositionally biased region" description="Basic and acidic residues" evidence="1">
    <location>
        <begin position="194"/>
        <end position="203"/>
    </location>
</feature>
<dbReference type="Pfam" id="PF03456">
    <property type="entry name" value="uDENN"/>
    <property type="match status" value="1"/>
</dbReference>
<keyword evidence="4" id="KW-1185">Reference proteome</keyword>
<dbReference type="Proteomes" id="UP000077051">
    <property type="component" value="Unassembled WGS sequence"/>
</dbReference>
<dbReference type="InterPro" id="IPR005112">
    <property type="entry name" value="dDENN_dom"/>
</dbReference>
<dbReference type="AlphaFoldDB" id="A0A162QGR3"/>